<evidence type="ECO:0000256" key="5">
    <source>
        <dbReference type="ARBA" id="ARBA00023136"/>
    </source>
</evidence>
<dbReference type="InterPro" id="IPR011701">
    <property type="entry name" value="MFS"/>
</dbReference>
<dbReference type="InterPro" id="IPR020846">
    <property type="entry name" value="MFS_dom"/>
</dbReference>
<dbReference type="CDD" id="cd17330">
    <property type="entry name" value="MFS_SLC46_TetA_like"/>
    <property type="match status" value="1"/>
</dbReference>
<dbReference type="GO" id="GO:0016020">
    <property type="term" value="C:membrane"/>
    <property type="evidence" value="ECO:0007669"/>
    <property type="project" value="UniProtKB-SubCell"/>
</dbReference>
<evidence type="ECO:0000256" key="4">
    <source>
        <dbReference type="ARBA" id="ARBA00022989"/>
    </source>
</evidence>
<evidence type="ECO:0000256" key="6">
    <source>
        <dbReference type="SAM" id="MobiDB-lite"/>
    </source>
</evidence>
<feature type="transmembrane region" description="Helical" evidence="7">
    <location>
        <begin position="128"/>
        <end position="146"/>
    </location>
</feature>
<dbReference type="InterPro" id="IPR001958">
    <property type="entry name" value="Tet-R_TetA/multi-R_MdtG-like"/>
</dbReference>
<feature type="transmembrane region" description="Helical" evidence="7">
    <location>
        <begin position="152"/>
        <end position="173"/>
    </location>
</feature>
<dbReference type="GO" id="GO:0022857">
    <property type="term" value="F:transmembrane transporter activity"/>
    <property type="evidence" value="ECO:0007669"/>
    <property type="project" value="InterPro"/>
</dbReference>
<proteinExistence type="predicted"/>
<feature type="transmembrane region" description="Helical" evidence="7">
    <location>
        <begin position="425"/>
        <end position="447"/>
    </location>
</feature>
<feature type="transmembrane region" description="Helical" evidence="7">
    <location>
        <begin position="55"/>
        <end position="75"/>
    </location>
</feature>
<evidence type="ECO:0000259" key="8">
    <source>
        <dbReference type="PROSITE" id="PS50850"/>
    </source>
</evidence>
<dbReference type="PANTHER" id="PTHR23504">
    <property type="entry name" value="MAJOR FACILITATOR SUPERFAMILY DOMAIN-CONTAINING PROTEIN 10"/>
    <property type="match status" value="1"/>
</dbReference>
<sequence>MSTSIQHQAREPSGTNRTDDPVNVPADNDDGDQERQSSSTPVAAHLKPETPLPKLSLAIIFLVRVCEPVNFTFLFPFINQYIWDLGVTKDKSQVGIYAGMIESLFAIAQVCTVLHWSSLSDRIGRRPVLIIGTSGVMLSSALFGFAKTFPMAVFARALTGVLNGNVAILRSVVGELTDDTNAPRAFVLLPLAWNVGAAVGPFLGGFFVFPARQFPKLFGNKDAPFYFNAFWVKNPYALPCLFVSCLSLLGLVVMVFFLPETLASKVQEIERKKAERKAAKQTLGSGPDEEQTPLLHSSRRIVANGGPTTTSNGALVPTASARIVSDSTAGQVGPAPRSPSEPSSPWSMLRIPHVRSVIMSFAVMTFVGAGFEAVLVLFMYEPIQLGGLYFTSPQTGTYLGSFSVVAILVQTSLTPFLIRRFGNNNVYFWALLCFPIMASLLPVAWAVAKFGGQGHAGGEDDPLPQHIQVIIWIISALNGLSTMASAFARACGPSFYTFLFSVTVNPSVPFFRGWLVWAVLIVSGIAASWSTTWIKPIAVAVQQEEARQERLRQRELQQRAEARN</sequence>
<protein>
    <recommendedName>
        <fullName evidence="8">Major facilitator superfamily (MFS) profile domain-containing protein</fullName>
    </recommendedName>
</protein>
<comment type="subcellular location">
    <subcellularLocation>
        <location evidence="1">Membrane</location>
        <topology evidence="1">Multi-pass membrane protein</topology>
    </subcellularLocation>
</comment>
<feature type="transmembrane region" description="Helical" evidence="7">
    <location>
        <begin position="185"/>
        <end position="209"/>
    </location>
</feature>
<feature type="domain" description="Major facilitator superfamily (MFS) profile" evidence="8">
    <location>
        <begin position="56"/>
        <end position="564"/>
    </location>
</feature>
<feature type="transmembrane region" description="Helical" evidence="7">
    <location>
        <begin position="95"/>
        <end position="116"/>
    </location>
</feature>
<feature type="transmembrane region" description="Helical" evidence="7">
    <location>
        <begin position="357"/>
        <end position="378"/>
    </location>
</feature>
<feature type="transmembrane region" description="Helical" evidence="7">
    <location>
        <begin position="509"/>
        <end position="529"/>
    </location>
</feature>
<organism evidence="9 10">
    <name type="scientific">Tilletia horrida</name>
    <dbReference type="NCBI Taxonomy" id="155126"/>
    <lineage>
        <taxon>Eukaryota</taxon>
        <taxon>Fungi</taxon>
        <taxon>Dikarya</taxon>
        <taxon>Basidiomycota</taxon>
        <taxon>Ustilaginomycotina</taxon>
        <taxon>Exobasidiomycetes</taxon>
        <taxon>Tilletiales</taxon>
        <taxon>Tilletiaceae</taxon>
        <taxon>Tilletia</taxon>
    </lineage>
</organism>
<evidence type="ECO:0000313" key="9">
    <source>
        <dbReference type="EMBL" id="KAK0554149.1"/>
    </source>
</evidence>
<gene>
    <name evidence="9" type="ORF">OC846_002238</name>
</gene>
<feature type="transmembrane region" description="Helical" evidence="7">
    <location>
        <begin position="236"/>
        <end position="258"/>
    </location>
</feature>
<evidence type="ECO:0000256" key="7">
    <source>
        <dbReference type="SAM" id="Phobius"/>
    </source>
</evidence>
<name>A0AAN6JZ52_9BASI</name>
<keyword evidence="10" id="KW-1185">Reference proteome</keyword>
<dbReference type="Pfam" id="PF07690">
    <property type="entry name" value="MFS_1"/>
    <property type="match status" value="1"/>
</dbReference>
<accession>A0AAN6JZ52</accession>
<reference evidence="9" key="1">
    <citation type="journal article" date="2023" name="PhytoFront">
        <title>Draft Genome Resources of Seven Strains of Tilletia horrida, Causal Agent of Kernel Smut of Rice.</title>
        <authorList>
            <person name="Khanal S."/>
            <person name="Antony Babu S."/>
            <person name="Zhou X.G."/>
        </authorList>
    </citation>
    <scope>NUCLEOTIDE SEQUENCE</scope>
    <source>
        <strain evidence="9">TX6</strain>
    </source>
</reference>
<dbReference type="SUPFAM" id="SSF103473">
    <property type="entry name" value="MFS general substrate transporter"/>
    <property type="match status" value="1"/>
</dbReference>
<keyword evidence="3 7" id="KW-0812">Transmembrane</keyword>
<dbReference type="Proteomes" id="UP001176517">
    <property type="component" value="Unassembled WGS sequence"/>
</dbReference>
<feature type="transmembrane region" description="Helical" evidence="7">
    <location>
        <begin position="398"/>
        <end position="418"/>
    </location>
</feature>
<evidence type="ECO:0000256" key="2">
    <source>
        <dbReference type="ARBA" id="ARBA00022448"/>
    </source>
</evidence>
<comment type="caution">
    <text evidence="9">The sequence shown here is derived from an EMBL/GenBank/DDBJ whole genome shotgun (WGS) entry which is preliminary data.</text>
</comment>
<dbReference type="Gene3D" id="1.20.1250.20">
    <property type="entry name" value="MFS general substrate transporter like domains"/>
    <property type="match status" value="1"/>
</dbReference>
<dbReference type="PRINTS" id="PR01035">
    <property type="entry name" value="TCRTETA"/>
</dbReference>
<keyword evidence="2" id="KW-0813">Transport</keyword>
<dbReference type="AlphaFoldDB" id="A0AAN6JZ52"/>
<dbReference type="PROSITE" id="PS50850">
    <property type="entry name" value="MFS"/>
    <property type="match status" value="1"/>
</dbReference>
<dbReference type="EMBL" id="JAPDMZ010000041">
    <property type="protein sequence ID" value="KAK0554149.1"/>
    <property type="molecule type" value="Genomic_DNA"/>
</dbReference>
<feature type="transmembrane region" description="Helical" evidence="7">
    <location>
        <begin position="467"/>
        <end position="488"/>
    </location>
</feature>
<dbReference type="InterPro" id="IPR036259">
    <property type="entry name" value="MFS_trans_sf"/>
</dbReference>
<evidence type="ECO:0000256" key="3">
    <source>
        <dbReference type="ARBA" id="ARBA00022692"/>
    </source>
</evidence>
<evidence type="ECO:0000256" key="1">
    <source>
        <dbReference type="ARBA" id="ARBA00004141"/>
    </source>
</evidence>
<evidence type="ECO:0000313" key="10">
    <source>
        <dbReference type="Proteomes" id="UP001176517"/>
    </source>
</evidence>
<dbReference type="PANTHER" id="PTHR23504:SF15">
    <property type="entry name" value="MAJOR FACILITATOR SUPERFAMILY (MFS) PROFILE DOMAIN-CONTAINING PROTEIN"/>
    <property type="match status" value="1"/>
</dbReference>
<keyword evidence="4 7" id="KW-1133">Transmembrane helix</keyword>
<keyword evidence="5 7" id="KW-0472">Membrane</keyword>
<feature type="region of interest" description="Disordered" evidence="6">
    <location>
        <begin position="1"/>
        <end position="46"/>
    </location>
</feature>